<protein>
    <submittedName>
        <fullName evidence="4">Transporter substrate-binding domain-containing protein</fullName>
    </submittedName>
</protein>
<dbReference type="SUPFAM" id="SSF53850">
    <property type="entry name" value="Periplasmic binding protein-like II"/>
    <property type="match status" value="1"/>
</dbReference>
<reference evidence="4 5" key="1">
    <citation type="submission" date="2020-02" db="EMBL/GenBank/DDBJ databases">
        <authorList>
            <person name="Kim H.M."/>
            <person name="Jeon C.O."/>
        </authorList>
    </citation>
    <scope>NUCLEOTIDE SEQUENCE [LARGE SCALE GENOMIC DNA]</scope>
    <source>
        <strain evidence="4 5">PeD5</strain>
    </source>
</reference>
<dbReference type="Gene3D" id="3.40.190.10">
    <property type="entry name" value="Periplasmic binding protein-like II"/>
    <property type="match status" value="2"/>
</dbReference>
<feature type="signal peptide" evidence="2">
    <location>
        <begin position="1"/>
        <end position="24"/>
    </location>
</feature>
<dbReference type="SMART" id="SM00062">
    <property type="entry name" value="PBPb"/>
    <property type="match status" value="1"/>
</dbReference>
<name>A0A6M1LHE9_9PROT</name>
<organism evidence="4 5">
    <name type="scientific">Falsiroseomonas algicola</name>
    <dbReference type="NCBI Taxonomy" id="2716930"/>
    <lineage>
        <taxon>Bacteria</taxon>
        <taxon>Pseudomonadati</taxon>
        <taxon>Pseudomonadota</taxon>
        <taxon>Alphaproteobacteria</taxon>
        <taxon>Acetobacterales</taxon>
        <taxon>Roseomonadaceae</taxon>
        <taxon>Falsiroseomonas</taxon>
    </lineage>
</organism>
<evidence type="ECO:0000256" key="1">
    <source>
        <dbReference type="ARBA" id="ARBA00022729"/>
    </source>
</evidence>
<reference evidence="4 5" key="2">
    <citation type="submission" date="2020-03" db="EMBL/GenBank/DDBJ databases">
        <title>Roseomonas stagni sp. nov., isolated from pond water in Japan.</title>
        <authorList>
            <person name="Furuhata K."/>
            <person name="Miyamoto H."/>
            <person name="Goto K."/>
        </authorList>
    </citation>
    <scope>NUCLEOTIDE SEQUENCE [LARGE SCALE GENOMIC DNA]</scope>
    <source>
        <strain evidence="4 5">PeD5</strain>
    </source>
</reference>
<keyword evidence="1 2" id="KW-0732">Signal</keyword>
<evidence type="ECO:0000259" key="3">
    <source>
        <dbReference type="SMART" id="SM00062"/>
    </source>
</evidence>
<proteinExistence type="predicted"/>
<dbReference type="EMBL" id="JAAIKB010000002">
    <property type="protein sequence ID" value="NGM19661.1"/>
    <property type="molecule type" value="Genomic_DNA"/>
</dbReference>
<evidence type="ECO:0000256" key="2">
    <source>
        <dbReference type="SAM" id="SignalP"/>
    </source>
</evidence>
<evidence type="ECO:0000313" key="5">
    <source>
        <dbReference type="Proteomes" id="UP000475385"/>
    </source>
</evidence>
<dbReference type="PANTHER" id="PTHR35936">
    <property type="entry name" value="MEMBRANE-BOUND LYTIC MUREIN TRANSGLYCOSYLASE F"/>
    <property type="match status" value="1"/>
</dbReference>
<dbReference type="Pfam" id="PF00497">
    <property type="entry name" value="SBP_bac_3"/>
    <property type="match status" value="1"/>
</dbReference>
<feature type="domain" description="Solute-binding protein family 3/N-terminal" evidence="3">
    <location>
        <begin position="40"/>
        <end position="265"/>
    </location>
</feature>
<keyword evidence="5" id="KW-1185">Reference proteome</keyword>
<gene>
    <name evidence="4" type="ORF">G3576_06520</name>
</gene>
<dbReference type="RefSeq" id="WP_164693551.1">
    <property type="nucleotide sequence ID" value="NZ_JAAIKB010000002.1"/>
</dbReference>
<dbReference type="PANTHER" id="PTHR35936:SF19">
    <property type="entry name" value="AMINO-ACID-BINDING PROTEIN YXEM-RELATED"/>
    <property type="match status" value="1"/>
</dbReference>
<dbReference type="Proteomes" id="UP000475385">
    <property type="component" value="Unassembled WGS sequence"/>
</dbReference>
<dbReference type="InterPro" id="IPR001638">
    <property type="entry name" value="Solute-binding_3/MltF_N"/>
</dbReference>
<evidence type="ECO:0000313" key="4">
    <source>
        <dbReference type="EMBL" id="NGM19661.1"/>
    </source>
</evidence>
<feature type="chain" id="PRO_5026666780" evidence="2">
    <location>
        <begin position="25"/>
        <end position="266"/>
    </location>
</feature>
<sequence length="266" mass="29349">MQRRFLPAAAAAAAAVAMPGQASAQAAGASRLQAIQSSGRIRFGTTGDFNPMSFRDPASREYRGHQIDAGNQLARDMNVRAEFIATDWRTLINGLQADQYDVVFTGTSMSVPRAMAASFTIPWGRNAFVPLVRRRDANRFANWDALNQRNVTIGVNLGTTMETWVQSALPGATLRRVESPARDWQELLGNRVDATMSSLIEAAFLTKEYPDLVAIFQNTPRNPIPMAFLAPVNDMVFTNFLNAWITIRTASGFFEEINTRWGVSQG</sequence>
<dbReference type="AlphaFoldDB" id="A0A6M1LHE9"/>
<comment type="caution">
    <text evidence="4">The sequence shown here is derived from an EMBL/GenBank/DDBJ whole genome shotgun (WGS) entry which is preliminary data.</text>
</comment>
<accession>A0A6M1LHE9</accession>